<reference evidence="1 2" key="2">
    <citation type="journal article" date="2022" name="Mol. Ecol. Resour.">
        <title>The genomes of chicory, endive, great burdock and yacon provide insights into Asteraceae paleo-polyploidization history and plant inulin production.</title>
        <authorList>
            <person name="Fan W."/>
            <person name="Wang S."/>
            <person name="Wang H."/>
            <person name="Wang A."/>
            <person name="Jiang F."/>
            <person name="Liu H."/>
            <person name="Zhao H."/>
            <person name="Xu D."/>
            <person name="Zhang Y."/>
        </authorList>
    </citation>
    <scope>NUCLEOTIDE SEQUENCE [LARGE SCALE GENOMIC DNA]</scope>
    <source>
        <strain evidence="2">cv. Yunnan</strain>
        <tissue evidence="1">Leaves</tissue>
    </source>
</reference>
<proteinExistence type="predicted"/>
<evidence type="ECO:0000313" key="1">
    <source>
        <dbReference type="EMBL" id="KAI3808801.1"/>
    </source>
</evidence>
<dbReference type="Proteomes" id="UP001056120">
    <property type="component" value="Linkage Group LG08"/>
</dbReference>
<comment type="caution">
    <text evidence="1">The sequence shown here is derived from an EMBL/GenBank/DDBJ whole genome shotgun (WGS) entry which is preliminary data.</text>
</comment>
<accession>A0ACB9IMU6</accession>
<gene>
    <name evidence="1" type="ORF">L1987_24762</name>
</gene>
<reference evidence="2" key="1">
    <citation type="journal article" date="2022" name="Mol. Ecol. Resour.">
        <title>The genomes of chicory, endive, great burdock and yacon provide insights into Asteraceae palaeo-polyploidization history and plant inulin production.</title>
        <authorList>
            <person name="Fan W."/>
            <person name="Wang S."/>
            <person name="Wang H."/>
            <person name="Wang A."/>
            <person name="Jiang F."/>
            <person name="Liu H."/>
            <person name="Zhao H."/>
            <person name="Xu D."/>
            <person name="Zhang Y."/>
        </authorList>
    </citation>
    <scope>NUCLEOTIDE SEQUENCE [LARGE SCALE GENOMIC DNA]</scope>
    <source>
        <strain evidence="2">cv. Yunnan</strain>
    </source>
</reference>
<dbReference type="EMBL" id="CM042025">
    <property type="protein sequence ID" value="KAI3808801.1"/>
    <property type="molecule type" value="Genomic_DNA"/>
</dbReference>
<evidence type="ECO:0000313" key="2">
    <source>
        <dbReference type="Proteomes" id="UP001056120"/>
    </source>
</evidence>
<organism evidence="1 2">
    <name type="scientific">Smallanthus sonchifolius</name>
    <dbReference type="NCBI Taxonomy" id="185202"/>
    <lineage>
        <taxon>Eukaryota</taxon>
        <taxon>Viridiplantae</taxon>
        <taxon>Streptophyta</taxon>
        <taxon>Embryophyta</taxon>
        <taxon>Tracheophyta</taxon>
        <taxon>Spermatophyta</taxon>
        <taxon>Magnoliopsida</taxon>
        <taxon>eudicotyledons</taxon>
        <taxon>Gunneridae</taxon>
        <taxon>Pentapetalae</taxon>
        <taxon>asterids</taxon>
        <taxon>campanulids</taxon>
        <taxon>Asterales</taxon>
        <taxon>Asteraceae</taxon>
        <taxon>Asteroideae</taxon>
        <taxon>Heliantheae alliance</taxon>
        <taxon>Millerieae</taxon>
        <taxon>Smallanthus</taxon>
    </lineage>
</organism>
<sequence length="521" mass="58426">MMVNTGGHTEGYMVYPKVNEGRREGKELMVQGYVSTNQWRTKKSYRDVVNGLDVRGSTSVSINIKDLHQPKTFMVNCMKRSMVVEAKDLTILHNLLTLVKEMMGVTIKITYMGDLFLLVVFESSNASKDFVAKRKSWEEWFMSVMIWSGQEIETGRLVWVKLRGVPFHLWDGGTFDEIGKSYGRLMVDSNSMLTKNNVVEGHFCVLTKLIHRIDEGEIRDSKEDSSDDLESDDLEPDVVRSPEVEKPIGMDNNNDHAGGNQTSGLHGWADFKTVEAREQLVAENELTQSVTNPNSLDHKSKSGLKNGSIFFLQNDGLNVHGAQEGVDGKNPFAKKVDGDKSSSNPFEGLGDKLTFRTRCLAYNPRSKRKFSSHSNASPISPSAMGGGKKMKGKSDSVETIQAQTDVVVNPYFMETTEVLGLFEGTNLPLELTGETMVQDSYGDPNLDVSVEEEVSDTINVGSVWVMRWKVLLKQLEVLHAFNISVMEAFPDKILAALLQNCKEEIKKWRNLVREKENGYQN</sequence>
<protein>
    <submittedName>
        <fullName evidence="1">Uncharacterized protein</fullName>
    </submittedName>
</protein>
<name>A0ACB9IMU6_9ASTR</name>
<keyword evidence="2" id="KW-1185">Reference proteome</keyword>